<feature type="region of interest" description="Disordered" evidence="1">
    <location>
        <begin position="31"/>
        <end position="61"/>
    </location>
</feature>
<accession>A0A821IDH7</accession>
<gene>
    <name evidence="2" type="ORF">UJA718_LOCUS36330</name>
</gene>
<dbReference type="EMBL" id="CAJOBP010034932">
    <property type="protein sequence ID" value="CAF4702804.1"/>
    <property type="molecule type" value="Genomic_DNA"/>
</dbReference>
<dbReference type="AlphaFoldDB" id="A0A821IDH7"/>
<name>A0A821IDH7_9BILA</name>
<comment type="caution">
    <text evidence="2">The sequence shown here is derived from an EMBL/GenBank/DDBJ whole genome shotgun (WGS) entry which is preliminary data.</text>
</comment>
<keyword evidence="3" id="KW-1185">Reference proteome</keyword>
<feature type="compositionally biased region" description="Basic and acidic residues" evidence="1">
    <location>
        <begin position="52"/>
        <end position="61"/>
    </location>
</feature>
<evidence type="ECO:0000313" key="3">
    <source>
        <dbReference type="Proteomes" id="UP000663873"/>
    </source>
</evidence>
<proteinExistence type="predicted"/>
<sequence length="126" mass="15589">IHDARRQNLNHLYEKAQQEVKKELQQQQIQREQYKRQQTKEQSQRFQNRLQQETEKSDRIIGAKRQFRSQIIHQNHQRTQAVEDQVNQKLRCKQNQYAQRSSDRIQTRRLNEQRTTELSVRLNIYY</sequence>
<feature type="compositionally biased region" description="Basic and acidic residues" evidence="1">
    <location>
        <begin position="32"/>
        <end position="43"/>
    </location>
</feature>
<evidence type="ECO:0000313" key="2">
    <source>
        <dbReference type="EMBL" id="CAF4702804.1"/>
    </source>
</evidence>
<dbReference type="Proteomes" id="UP000663873">
    <property type="component" value="Unassembled WGS sequence"/>
</dbReference>
<reference evidence="2" key="1">
    <citation type="submission" date="2021-02" db="EMBL/GenBank/DDBJ databases">
        <authorList>
            <person name="Nowell W R."/>
        </authorList>
    </citation>
    <scope>NUCLEOTIDE SEQUENCE</scope>
</reference>
<evidence type="ECO:0000256" key="1">
    <source>
        <dbReference type="SAM" id="MobiDB-lite"/>
    </source>
</evidence>
<feature type="non-terminal residue" evidence="2">
    <location>
        <position position="1"/>
    </location>
</feature>
<organism evidence="2 3">
    <name type="scientific">Rotaria socialis</name>
    <dbReference type="NCBI Taxonomy" id="392032"/>
    <lineage>
        <taxon>Eukaryota</taxon>
        <taxon>Metazoa</taxon>
        <taxon>Spiralia</taxon>
        <taxon>Gnathifera</taxon>
        <taxon>Rotifera</taxon>
        <taxon>Eurotatoria</taxon>
        <taxon>Bdelloidea</taxon>
        <taxon>Philodinida</taxon>
        <taxon>Philodinidae</taxon>
        <taxon>Rotaria</taxon>
    </lineage>
</organism>
<protein>
    <submittedName>
        <fullName evidence="2">Uncharacterized protein</fullName>
    </submittedName>
</protein>